<dbReference type="EMBL" id="GEZM01016947">
    <property type="protein sequence ID" value="JAV91024.1"/>
    <property type="molecule type" value="Transcribed_RNA"/>
</dbReference>
<organism evidence="6">
    <name type="scientific">Photinus pyralis</name>
    <name type="common">Common eastern firefly</name>
    <name type="synonym">Lampyris pyralis</name>
    <dbReference type="NCBI Taxonomy" id="7054"/>
    <lineage>
        <taxon>Eukaryota</taxon>
        <taxon>Metazoa</taxon>
        <taxon>Ecdysozoa</taxon>
        <taxon>Arthropoda</taxon>
        <taxon>Hexapoda</taxon>
        <taxon>Insecta</taxon>
        <taxon>Pterygota</taxon>
        <taxon>Neoptera</taxon>
        <taxon>Endopterygota</taxon>
        <taxon>Coleoptera</taxon>
        <taxon>Polyphaga</taxon>
        <taxon>Elateriformia</taxon>
        <taxon>Elateroidea</taxon>
        <taxon>Lampyridae</taxon>
        <taxon>Lampyrinae</taxon>
        <taxon>Photinus</taxon>
    </lineage>
</organism>
<dbReference type="AlphaFoldDB" id="A0A1Y1MZF2"/>
<evidence type="ECO:0000256" key="4">
    <source>
        <dbReference type="ARBA" id="ARBA00023136"/>
    </source>
</evidence>
<evidence type="ECO:0000256" key="3">
    <source>
        <dbReference type="ARBA" id="ARBA00022989"/>
    </source>
</evidence>
<evidence type="ECO:0000256" key="2">
    <source>
        <dbReference type="ARBA" id="ARBA00022692"/>
    </source>
</evidence>
<evidence type="ECO:0000256" key="1">
    <source>
        <dbReference type="ARBA" id="ARBA00004141"/>
    </source>
</evidence>
<protein>
    <recommendedName>
        <fullName evidence="7">Major facilitator superfamily (MFS) profile domain-containing protein</fullName>
    </recommendedName>
</protein>
<dbReference type="GO" id="GO:0022857">
    <property type="term" value="F:transmembrane transporter activity"/>
    <property type="evidence" value="ECO:0007669"/>
    <property type="project" value="TreeGrafter"/>
</dbReference>
<comment type="subcellular location">
    <subcellularLocation>
        <location evidence="1">Membrane</location>
        <topology evidence="1">Multi-pass membrane protein</topology>
    </subcellularLocation>
</comment>
<dbReference type="SUPFAM" id="SSF103473">
    <property type="entry name" value="MFS general substrate transporter"/>
    <property type="match status" value="1"/>
</dbReference>
<evidence type="ECO:0000256" key="5">
    <source>
        <dbReference type="SAM" id="Phobius"/>
    </source>
</evidence>
<keyword evidence="2 5" id="KW-0812">Transmembrane</keyword>
<reference evidence="6" key="1">
    <citation type="journal article" date="2016" name="Sci. Rep.">
        <title>Molecular characterization of firefly nuptial gifts: a multi-omics approach sheds light on postcopulatory sexual selection.</title>
        <authorList>
            <person name="Al-Wathiqui N."/>
            <person name="Fallon T.R."/>
            <person name="South A."/>
            <person name="Weng J.K."/>
            <person name="Lewis S.M."/>
        </authorList>
    </citation>
    <scope>NUCLEOTIDE SEQUENCE</scope>
</reference>
<dbReference type="InterPro" id="IPR036259">
    <property type="entry name" value="MFS_trans_sf"/>
</dbReference>
<name>A0A1Y1MZF2_PHOPY</name>
<dbReference type="GO" id="GO:0016020">
    <property type="term" value="C:membrane"/>
    <property type="evidence" value="ECO:0007669"/>
    <property type="project" value="UniProtKB-SubCell"/>
</dbReference>
<feature type="transmembrane region" description="Helical" evidence="5">
    <location>
        <begin position="64"/>
        <end position="83"/>
    </location>
</feature>
<sequence>MFVSVGISSGFLSGLQVNHIDLSPIHASTLVGLTNGAANILSIVAPLIVHLIVVEATNPAQWAVLFYIASAICITCTTFYVVFASGEIQSWNGHQIDCTSTQKEQARILDEAVGLEDVQLMT</sequence>
<evidence type="ECO:0008006" key="7">
    <source>
        <dbReference type="Google" id="ProtNLM"/>
    </source>
</evidence>
<evidence type="ECO:0000313" key="6">
    <source>
        <dbReference type="EMBL" id="JAV91024.1"/>
    </source>
</evidence>
<accession>A0A1Y1MZF2</accession>
<dbReference type="GO" id="GO:0006820">
    <property type="term" value="P:monoatomic anion transport"/>
    <property type="evidence" value="ECO:0007669"/>
    <property type="project" value="TreeGrafter"/>
</dbReference>
<keyword evidence="3 5" id="KW-1133">Transmembrane helix</keyword>
<dbReference type="InterPro" id="IPR050382">
    <property type="entry name" value="MFS_Na/Anion_cotransporter"/>
</dbReference>
<keyword evidence="4 5" id="KW-0472">Membrane</keyword>
<dbReference type="PANTHER" id="PTHR11662:SF280">
    <property type="entry name" value="FI21844P1-RELATED"/>
    <property type="match status" value="1"/>
</dbReference>
<feature type="transmembrane region" description="Helical" evidence="5">
    <location>
        <begin position="37"/>
        <end position="57"/>
    </location>
</feature>
<dbReference type="PANTHER" id="PTHR11662">
    <property type="entry name" value="SOLUTE CARRIER FAMILY 17"/>
    <property type="match status" value="1"/>
</dbReference>
<proteinExistence type="predicted"/>